<dbReference type="Pfam" id="PF01000">
    <property type="entry name" value="RNA_pol_A_bac"/>
    <property type="match status" value="1"/>
</dbReference>
<dbReference type="GO" id="GO:0005840">
    <property type="term" value="C:ribosome"/>
    <property type="evidence" value="ECO:0007669"/>
    <property type="project" value="UniProtKB-KW"/>
</dbReference>
<dbReference type="Pfam" id="PF01176">
    <property type="entry name" value="eIF-1a"/>
    <property type="match status" value="1"/>
</dbReference>
<dbReference type="Proteomes" id="UP000789831">
    <property type="component" value="Unassembled WGS sequence"/>
</dbReference>
<dbReference type="Gene3D" id="3.90.230.10">
    <property type="entry name" value="Creatinase/methionine aminopeptidase superfamily"/>
    <property type="match status" value="1"/>
</dbReference>
<comment type="similarity">
    <text evidence="2">Belongs to the universal ribosomal protein uS13 family.</text>
</comment>
<comment type="similarity">
    <text evidence="1">Belongs to the universal ribosomal protein uS11 family.</text>
</comment>
<dbReference type="PRINTS" id="PR00599">
    <property type="entry name" value="MAPEPTIDASE"/>
</dbReference>
<gene>
    <name evidence="15" type="ORF">AGERDE_LOCUS1986</name>
</gene>
<comment type="catalytic activity">
    <reaction evidence="12">
        <text>Release of N-terminal amino acids, preferentially methionine, from peptides and arylamides.</text>
        <dbReference type="EC" id="3.4.11.18"/>
    </reaction>
</comment>
<dbReference type="Pfam" id="PF00557">
    <property type="entry name" value="Peptidase_M24"/>
    <property type="match status" value="1"/>
</dbReference>
<keyword evidence="10" id="KW-0687">Ribonucleoprotein</keyword>
<dbReference type="InterPro" id="IPR027437">
    <property type="entry name" value="Rbsml_uS13_C"/>
</dbReference>
<sequence length="834" mass="93453">MTKIEHIKKAGKVVGCILKKLKQEIKPGVSGKYLDKLAHQLMDEQKVQSSSLNYKGFSASICVSLNHELTHGIPDERVFQDGDLVSIDVACSCQGYHADAALTTIVGEGDEKKRNLLNVTKNSLYYVIQKIIPNKTTTQDIGAMLEKYIRTRGYYPIKEYGGHGIGENLHQEPFIPNYKTLDKGEIIKEGMFICIEPLVQIGDAETNKEFFPTQGKVIELINKKEFRVKCDNGRIVKANVASRFRTKQGRRRAKIVEGDRVVVEIIMAEPEKGQIVSLFDQNNVPYLSSYQKKRPSLCLLSSKSEAQAKARNILIALTYVYGIGMSLAREIINKTKIFGQKKTRDLTEGEIKLINEEIKHFSTEGELKEKIQRNISEQIRLGTYQGLRRSRKPNPLPIHGQRTRHNARTAKGRGTVSGHFSFNNTILNLAKENGEVLTQVSPGSIGFRGTKKSTPYAAQKTAEEIIKRASEYGIYNIKLQVKKIGAGRDAVIKKMLESSSLNVEEIIDKTPNPHGGCQIEEIITKNKPHSSSFVFRHLPSGMGVTIGNYLRRVLLQYISGIAPLGATIIDNNGPAKSELSTLVGVAETTPYLIINLKKIIVEEKKKKEGIFFLKLNIENKEKKEKIITAGDFQPDKDIEIKNPELYLATLAPAANEEDIIAFDTDYSPIKGGQVNFQVNSVVISPTKKEEELILTINTDGAIKPKKALQEALEVSQNSFNEIANLINVADTILHEKVETSLPMARSLTKLLAKLNSGVMNKLFTELKDRYQERKGKIIGLVSSAVERPAVNRKKKMKFFNEREPKEYHGFLVDYPETIPDEYLCSAENKRQKAL</sequence>
<evidence type="ECO:0000313" key="15">
    <source>
        <dbReference type="EMBL" id="CAG8455763.1"/>
    </source>
</evidence>
<dbReference type="GO" id="GO:1990904">
    <property type="term" value="C:ribonucleoprotein complex"/>
    <property type="evidence" value="ECO:0007669"/>
    <property type="project" value="UniProtKB-KW"/>
</dbReference>
<evidence type="ECO:0000256" key="13">
    <source>
        <dbReference type="SAM" id="MobiDB-lite"/>
    </source>
</evidence>
<feature type="domain" description="S1-like" evidence="14">
    <location>
        <begin position="207"/>
        <end position="280"/>
    </location>
</feature>
<dbReference type="PROSITE" id="PS50832">
    <property type="entry name" value="S1_IF1_TYPE"/>
    <property type="match status" value="1"/>
</dbReference>
<dbReference type="InterPro" id="IPR012340">
    <property type="entry name" value="NA-bd_OB-fold"/>
</dbReference>
<dbReference type="Pfam" id="PF01193">
    <property type="entry name" value="RNA_pol_L"/>
    <property type="match status" value="1"/>
</dbReference>
<comment type="similarity">
    <text evidence="12">Belongs to the peptidase M24A family.</text>
</comment>
<dbReference type="InterPro" id="IPR001714">
    <property type="entry name" value="Pept_M24_MAP"/>
</dbReference>
<dbReference type="InterPro" id="IPR036643">
    <property type="entry name" value="RNApol_insert_sf"/>
</dbReference>
<dbReference type="GO" id="GO:0006508">
    <property type="term" value="P:proteolysis"/>
    <property type="evidence" value="ECO:0007669"/>
    <property type="project" value="UniProtKB-KW"/>
</dbReference>
<dbReference type="InterPro" id="IPR011263">
    <property type="entry name" value="DNA-dir_RNA_pol_RpoA/D/Rpb3"/>
</dbReference>
<evidence type="ECO:0000256" key="7">
    <source>
        <dbReference type="ARBA" id="ARBA00022801"/>
    </source>
</evidence>
<dbReference type="InterPro" id="IPR036967">
    <property type="entry name" value="Ribosomal_uS11_sf"/>
</dbReference>
<keyword evidence="9" id="KW-0804">Transcription</keyword>
<dbReference type="GO" id="GO:0003899">
    <property type="term" value="F:DNA-directed RNA polymerase activity"/>
    <property type="evidence" value="ECO:0007669"/>
    <property type="project" value="InterPro"/>
</dbReference>
<dbReference type="PROSITE" id="PS00680">
    <property type="entry name" value="MAP_1"/>
    <property type="match status" value="1"/>
</dbReference>
<dbReference type="InterPro" id="IPR000994">
    <property type="entry name" value="Pept_M24"/>
</dbReference>
<dbReference type="InterPro" id="IPR006196">
    <property type="entry name" value="RNA-binding_domain_S1_IF1"/>
</dbReference>
<dbReference type="SUPFAM" id="SSF55257">
    <property type="entry name" value="RBP11-like subunits of RNA polymerase"/>
    <property type="match status" value="1"/>
</dbReference>
<dbReference type="SMART" id="SM00662">
    <property type="entry name" value="RPOLD"/>
    <property type="match status" value="1"/>
</dbReference>
<comment type="cofactor">
    <cofactor evidence="12">
        <name>Co(2+)</name>
        <dbReference type="ChEBI" id="CHEBI:48828"/>
    </cofactor>
    <cofactor evidence="12">
        <name>Zn(2+)</name>
        <dbReference type="ChEBI" id="CHEBI:29105"/>
    </cofactor>
    <cofactor evidence="12">
        <name>Mn(2+)</name>
        <dbReference type="ChEBI" id="CHEBI:29035"/>
    </cofactor>
    <cofactor evidence="12">
        <name>Fe(2+)</name>
        <dbReference type="ChEBI" id="CHEBI:29033"/>
    </cofactor>
    <text evidence="12">Binds 2 divalent metal cations per subunit. Has a high-affinity and a low affinity metal-binding site. The true nature of the physiological cofactor is under debate. The enzyme is active with cobalt, zinc, manganese or divalent iron ions.</text>
</comment>
<dbReference type="HAMAP" id="MF_01310">
    <property type="entry name" value="Ribosomal_uS11"/>
    <property type="match status" value="1"/>
</dbReference>
<feature type="compositionally biased region" description="Basic residues" evidence="13">
    <location>
        <begin position="401"/>
        <end position="411"/>
    </location>
</feature>
<evidence type="ECO:0000313" key="16">
    <source>
        <dbReference type="Proteomes" id="UP000789831"/>
    </source>
</evidence>
<evidence type="ECO:0000256" key="8">
    <source>
        <dbReference type="ARBA" id="ARBA00022980"/>
    </source>
</evidence>
<evidence type="ECO:0000256" key="4">
    <source>
        <dbReference type="ARBA" id="ARBA00022478"/>
    </source>
</evidence>
<comment type="caution">
    <text evidence="15">The sequence shown here is derived from an EMBL/GenBank/DDBJ whole genome shotgun (WGS) entry which is preliminary data.</text>
</comment>
<keyword evidence="8" id="KW-0689">Ribosomal protein</keyword>
<dbReference type="GO" id="GO:0003735">
    <property type="term" value="F:structural constituent of ribosome"/>
    <property type="evidence" value="ECO:0007669"/>
    <property type="project" value="InterPro"/>
</dbReference>
<dbReference type="InterPro" id="IPR001892">
    <property type="entry name" value="Ribosomal_uS13"/>
</dbReference>
<name>A0A9N8VK80_9GLOM</name>
<evidence type="ECO:0000256" key="12">
    <source>
        <dbReference type="RuleBase" id="RU003653"/>
    </source>
</evidence>
<keyword evidence="11" id="KW-0648">Protein biosynthesis</keyword>
<comment type="function">
    <text evidence="12">Cotranslationally removes the N-terminal methionine from nascent proteins. The N-terminal methionine is often cleaved when the second residue in the primary sequence is small and uncharged (Met-Ala-, Cys, Gly, Pro, Ser, Thr, or Val).</text>
</comment>
<dbReference type="GO" id="GO:0006351">
    <property type="term" value="P:DNA-templated transcription"/>
    <property type="evidence" value="ECO:0007669"/>
    <property type="project" value="InterPro"/>
</dbReference>
<dbReference type="SUPFAM" id="SSF53137">
    <property type="entry name" value="Translational machinery components"/>
    <property type="match status" value="1"/>
</dbReference>
<dbReference type="AlphaFoldDB" id="A0A9N8VK80"/>
<dbReference type="GO" id="GO:0003743">
    <property type="term" value="F:translation initiation factor activity"/>
    <property type="evidence" value="ECO:0007669"/>
    <property type="project" value="UniProtKB-UniRule"/>
</dbReference>
<keyword evidence="4" id="KW-0240">DNA-directed RNA polymerase</keyword>
<dbReference type="InterPro" id="IPR001971">
    <property type="entry name" value="Ribosomal_uS11"/>
</dbReference>
<dbReference type="Pfam" id="PF00411">
    <property type="entry name" value="Ribosomal_S11"/>
    <property type="match status" value="1"/>
</dbReference>
<reference evidence="15" key="1">
    <citation type="submission" date="2021-06" db="EMBL/GenBank/DDBJ databases">
        <authorList>
            <person name="Kallberg Y."/>
            <person name="Tangrot J."/>
            <person name="Rosling A."/>
        </authorList>
    </citation>
    <scope>NUCLEOTIDE SEQUENCE</scope>
    <source>
        <strain evidence="15">MT106</strain>
    </source>
</reference>
<dbReference type="Pfam" id="PF00416">
    <property type="entry name" value="Ribosomal_S13"/>
    <property type="match status" value="1"/>
</dbReference>
<feature type="region of interest" description="Disordered" evidence="13">
    <location>
        <begin position="388"/>
        <end position="415"/>
    </location>
</feature>
<dbReference type="InterPro" id="IPR002467">
    <property type="entry name" value="Pept_M24A_MAP1"/>
</dbReference>
<keyword evidence="3 12" id="KW-0031">Aminopeptidase</keyword>
<dbReference type="SUPFAM" id="SSF50249">
    <property type="entry name" value="Nucleic acid-binding proteins"/>
    <property type="match status" value="1"/>
</dbReference>
<organism evidence="15 16">
    <name type="scientific">Ambispora gerdemannii</name>
    <dbReference type="NCBI Taxonomy" id="144530"/>
    <lineage>
        <taxon>Eukaryota</taxon>
        <taxon>Fungi</taxon>
        <taxon>Fungi incertae sedis</taxon>
        <taxon>Mucoromycota</taxon>
        <taxon>Glomeromycotina</taxon>
        <taxon>Glomeromycetes</taxon>
        <taxon>Archaeosporales</taxon>
        <taxon>Ambisporaceae</taxon>
        <taxon>Ambispora</taxon>
    </lineage>
</organism>
<evidence type="ECO:0000256" key="3">
    <source>
        <dbReference type="ARBA" id="ARBA00022438"/>
    </source>
</evidence>
<dbReference type="SUPFAM" id="SSF56553">
    <property type="entry name" value="Insert subdomain of RNA polymerase alpha subunit"/>
    <property type="match status" value="1"/>
</dbReference>
<keyword evidence="16" id="KW-1185">Reference proteome</keyword>
<evidence type="ECO:0000256" key="9">
    <source>
        <dbReference type="ARBA" id="ARBA00023163"/>
    </source>
</evidence>
<dbReference type="InterPro" id="IPR010979">
    <property type="entry name" value="Ribosomal_uS13-like_H2TH"/>
</dbReference>
<dbReference type="InterPro" id="IPR036603">
    <property type="entry name" value="RBP11-like"/>
</dbReference>
<evidence type="ECO:0000259" key="14">
    <source>
        <dbReference type="PROSITE" id="PS50832"/>
    </source>
</evidence>
<evidence type="ECO:0000256" key="1">
    <source>
        <dbReference type="ARBA" id="ARBA00006194"/>
    </source>
</evidence>
<evidence type="ECO:0000256" key="11">
    <source>
        <dbReference type="PROSITE-ProRule" id="PRU00181"/>
    </source>
</evidence>
<dbReference type="EMBL" id="CAJVPL010000153">
    <property type="protein sequence ID" value="CAG8455763.1"/>
    <property type="molecule type" value="Genomic_DNA"/>
</dbReference>
<dbReference type="GO" id="GO:0070006">
    <property type="term" value="F:metalloaminopeptidase activity"/>
    <property type="evidence" value="ECO:0007669"/>
    <property type="project" value="InterPro"/>
</dbReference>
<accession>A0A9N8VK80</accession>
<dbReference type="EC" id="3.4.11.18" evidence="12"/>
<dbReference type="SUPFAM" id="SSF55920">
    <property type="entry name" value="Creatinase/aminopeptidase"/>
    <property type="match status" value="1"/>
</dbReference>
<protein>
    <recommendedName>
        <fullName evidence="12">Methionine aminopeptidase</fullName>
        <ecNumber evidence="12">3.4.11.18</ecNumber>
    </recommendedName>
</protein>
<dbReference type="Gene3D" id="4.10.910.10">
    <property type="entry name" value="30s ribosomal protein s13, domain 2"/>
    <property type="match status" value="1"/>
</dbReference>
<dbReference type="Gene3D" id="2.170.120.12">
    <property type="entry name" value="DNA-directed RNA polymerase, insert domain"/>
    <property type="match status" value="1"/>
</dbReference>
<evidence type="ECO:0000256" key="10">
    <source>
        <dbReference type="ARBA" id="ARBA00023274"/>
    </source>
</evidence>
<dbReference type="Gene3D" id="2.40.50.140">
    <property type="entry name" value="Nucleic acid-binding proteins"/>
    <property type="match status" value="1"/>
</dbReference>
<proteinExistence type="inferred from homology"/>
<evidence type="ECO:0000256" key="6">
    <source>
        <dbReference type="ARBA" id="ARBA00022723"/>
    </source>
</evidence>
<dbReference type="GO" id="GO:0003723">
    <property type="term" value="F:RNA binding"/>
    <property type="evidence" value="ECO:0007669"/>
    <property type="project" value="InterPro"/>
</dbReference>
<dbReference type="SUPFAM" id="SSF46946">
    <property type="entry name" value="S13-like H2TH domain"/>
    <property type="match status" value="1"/>
</dbReference>
<dbReference type="OrthoDB" id="3209743at2759"/>
<dbReference type="PANTHER" id="PTHR43330:SF27">
    <property type="entry name" value="METHIONINE AMINOPEPTIDASE"/>
    <property type="match status" value="1"/>
</dbReference>
<keyword evidence="7" id="KW-0378">Hydrolase</keyword>
<dbReference type="Gene3D" id="3.30.420.80">
    <property type="entry name" value="Ribosomal protein S11"/>
    <property type="match status" value="1"/>
</dbReference>
<evidence type="ECO:0000256" key="5">
    <source>
        <dbReference type="ARBA" id="ARBA00022670"/>
    </source>
</evidence>
<evidence type="ECO:0000256" key="2">
    <source>
        <dbReference type="ARBA" id="ARBA00008080"/>
    </source>
</evidence>
<keyword evidence="5 12" id="KW-0645">Protease</keyword>
<dbReference type="GO" id="GO:0055029">
    <property type="term" value="C:nuclear DNA-directed RNA polymerase complex"/>
    <property type="evidence" value="ECO:0007669"/>
    <property type="project" value="UniProtKB-ARBA"/>
</dbReference>
<dbReference type="Gene3D" id="1.10.8.50">
    <property type="match status" value="1"/>
</dbReference>
<dbReference type="GO" id="GO:0046983">
    <property type="term" value="F:protein dimerization activity"/>
    <property type="evidence" value="ECO:0007669"/>
    <property type="project" value="InterPro"/>
</dbReference>
<keyword evidence="11" id="KW-0396">Initiation factor</keyword>
<dbReference type="PANTHER" id="PTHR43330">
    <property type="entry name" value="METHIONINE AMINOPEPTIDASE"/>
    <property type="match status" value="1"/>
</dbReference>
<dbReference type="InterPro" id="IPR036005">
    <property type="entry name" value="Creatinase/aminopeptidase-like"/>
</dbReference>
<dbReference type="PROSITE" id="PS50159">
    <property type="entry name" value="RIBOSOMAL_S13_2"/>
    <property type="match status" value="1"/>
</dbReference>
<dbReference type="NCBIfam" id="TIGR00500">
    <property type="entry name" value="met_pdase_I"/>
    <property type="match status" value="1"/>
</dbReference>
<dbReference type="GO" id="GO:0004239">
    <property type="term" value="F:initiator methionyl aminopeptidase activity"/>
    <property type="evidence" value="ECO:0007669"/>
    <property type="project" value="UniProtKB-EC"/>
</dbReference>
<keyword evidence="6 12" id="KW-0479">Metal-binding</keyword>
<dbReference type="InterPro" id="IPR011262">
    <property type="entry name" value="DNA-dir_RNA_pol_insert"/>
</dbReference>
<dbReference type="GO" id="GO:0046872">
    <property type="term" value="F:metal ion binding"/>
    <property type="evidence" value="ECO:0007669"/>
    <property type="project" value="UniProtKB-KW"/>
</dbReference>
<dbReference type="GO" id="GO:0005829">
    <property type="term" value="C:cytosol"/>
    <property type="evidence" value="ECO:0007669"/>
    <property type="project" value="TreeGrafter"/>
</dbReference>